<organism evidence="2 3">
    <name type="scientific">Cyclocybe aegerita</name>
    <name type="common">Black poplar mushroom</name>
    <name type="synonym">Agrocybe aegerita</name>
    <dbReference type="NCBI Taxonomy" id="1973307"/>
    <lineage>
        <taxon>Eukaryota</taxon>
        <taxon>Fungi</taxon>
        <taxon>Dikarya</taxon>
        <taxon>Basidiomycota</taxon>
        <taxon>Agaricomycotina</taxon>
        <taxon>Agaricomycetes</taxon>
        <taxon>Agaricomycetidae</taxon>
        <taxon>Agaricales</taxon>
        <taxon>Agaricineae</taxon>
        <taxon>Bolbitiaceae</taxon>
        <taxon>Cyclocybe</taxon>
    </lineage>
</organism>
<dbReference type="OrthoDB" id="2844016at2759"/>
<sequence>MAAFLLNLCFFVVFLIDLCAGQEPLLHLPHNFTLAAVNVTLPNANRTGAPLVLGQNGASSGISFYVTSTYASFPYNDYPTLAMRDGGLRAYTSSGRWITNATEVRSGGTLGWVTTTIYAAPAPKVYSAVRVPAYKHHLLAAHGFHNLWSLCPFHGTYPQTNVVFNVSEAIENPPPTFDPTKCYPVRINIIPVNEA</sequence>
<reference evidence="2 3" key="1">
    <citation type="submission" date="2020-01" db="EMBL/GenBank/DDBJ databases">
        <authorList>
            <person name="Gupta K D."/>
        </authorList>
    </citation>
    <scope>NUCLEOTIDE SEQUENCE [LARGE SCALE GENOMIC DNA]</scope>
</reference>
<protein>
    <submittedName>
        <fullName evidence="2">Uncharacterized protein</fullName>
    </submittedName>
</protein>
<proteinExistence type="predicted"/>
<keyword evidence="3" id="KW-1185">Reference proteome</keyword>
<keyword evidence="1" id="KW-0732">Signal</keyword>
<gene>
    <name evidence="2" type="ORF">AAE3_LOCUS12745</name>
</gene>
<evidence type="ECO:0000256" key="1">
    <source>
        <dbReference type="SAM" id="SignalP"/>
    </source>
</evidence>
<name>A0A8S0Y026_CYCAE</name>
<dbReference type="Proteomes" id="UP000467700">
    <property type="component" value="Unassembled WGS sequence"/>
</dbReference>
<accession>A0A8S0Y026</accession>
<dbReference type="AlphaFoldDB" id="A0A8S0Y026"/>
<dbReference type="EMBL" id="CACVBS010000090">
    <property type="protein sequence ID" value="CAA7270341.1"/>
    <property type="molecule type" value="Genomic_DNA"/>
</dbReference>
<comment type="caution">
    <text evidence="2">The sequence shown here is derived from an EMBL/GenBank/DDBJ whole genome shotgun (WGS) entry which is preliminary data.</text>
</comment>
<feature type="chain" id="PRO_5035939162" evidence="1">
    <location>
        <begin position="22"/>
        <end position="195"/>
    </location>
</feature>
<evidence type="ECO:0000313" key="2">
    <source>
        <dbReference type="EMBL" id="CAA7270341.1"/>
    </source>
</evidence>
<evidence type="ECO:0000313" key="3">
    <source>
        <dbReference type="Proteomes" id="UP000467700"/>
    </source>
</evidence>
<feature type="signal peptide" evidence="1">
    <location>
        <begin position="1"/>
        <end position="21"/>
    </location>
</feature>